<gene>
    <name evidence="5" type="ORF">SAMN04487884_12027</name>
</gene>
<dbReference type="InterPro" id="IPR037923">
    <property type="entry name" value="HTH-like"/>
</dbReference>
<evidence type="ECO:0000313" key="5">
    <source>
        <dbReference type="EMBL" id="SES14113.1"/>
    </source>
</evidence>
<dbReference type="InterPro" id="IPR009057">
    <property type="entry name" value="Homeodomain-like_sf"/>
</dbReference>
<dbReference type="InterPro" id="IPR003313">
    <property type="entry name" value="AraC-bd"/>
</dbReference>
<dbReference type="EMBL" id="FOGJ01000020">
    <property type="protein sequence ID" value="SES14113.1"/>
    <property type="molecule type" value="Genomic_DNA"/>
</dbReference>
<evidence type="ECO:0000256" key="3">
    <source>
        <dbReference type="ARBA" id="ARBA00023163"/>
    </source>
</evidence>
<dbReference type="InterPro" id="IPR018062">
    <property type="entry name" value="HTH_AraC-typ_CS"/>
</dbReference>
<dbReference type="AlphaFoldDB" id="A0A1H9UYM2"/>
<organism evidence="5 6">
    <name type="scientific">Butyrivibrio fibrisolvens</name>
    <dbReference type="NCBI Taxonomy" id="831"/>
    <lineage>
        <taxon>Bacteria</taxon>
        <taxon>Bacillati</taxon>
        <taxon>Bacillota</taxon>
        <taxon>Clostridia</taxon>
        <taxon>Lachnospirales</taxon>
        <taxon>Lachnospiraceae</taxon>
        <taxon>Butyrivibrio</taxon>
    </lineage>
</organism>
<dbReference type="GO" id="GO:0043565">
    <property type="term" value="F:sequence-specific DNA binding"/>
    <property type="evidence" value="ECO:0007669"/>
    <property type="project" value="InterPro"/>
</dbReference>
<dbReference type="InterPro" id="IPR020449">
    <property type="entry name" value="Tscrpt_reg_AraC-type_HTH"/>
</dbReference>
<dbReference type="RefSeq" id="WP_074757294.1">
    <property type="nucleotide sequence ID" value="NZ_FOGJ01000020.1"/>
</dbReference>
<evidence type="ECO:0000259" key="4">
    <source>
        <dbReference type="PROSITE" id="PS01124"/>
    </source>
</evidence>
<feature type="domain" description="HTH araC/xylS-type" evidence="4">
    <location>
        <begin position="201"/>
        <end position="299"/>
    </location>
</feature>
<dbReference type="Pfam" id="PF02311">
    <property type="entry name" value="AraC_binding"/>
    <property type="match status" value="1"/>
</dbReference>
<dbReference type="SUPFAM" id="SSF51215">
    <property type="entry name" value="Regulatory protein AraC"/>
    <property type="match status" value="1"/>
</dbReference>
<dbReference type="SUPFAM" id="SSF46689">
    <property type="entry name" value="Homeodomain-like"/>
    <property type="match status" value="2"/>
</dbReference>
<dbReference type="InterPro" id="IPR018060">
    <property type="entry name" value="HTH_AraC"/>
</dbReference>
<dbReference type="SMART" id="SM00342">
    <property type="entry name" value="HTH_ARAC"/>
    <property type="match status" value="1"/>
</dbReference>
<name>A0A1H9UYM2_BUTFI</name>
<dbReference type="OrthoDB" id="9801721at2"/>
<dbReference type="Pfam" id="PF12833">
    <property type="entry name" value="HTH_18"/>
    <property type="match status" value="1"/>
</dbReference>
<sequence length="308" mass="34898">MYSTEQNITKDSQYFLYTPTALARKLFLYPTVIGRFEYMSSYSLTRSHYDSYLIILIESGSMEILLEESYQTARKGDVVIIDCYKPHAYKSGSGCKALWMHFDGAMAGSYFEYLLMGRANEELEDRILVSDSSSAISVPGSAIISMPNCSMIRRELLKLYDSFEKHALVSEASMSLIINNILLELMSFHDNAVTSVQDGIKKVTAYLSDNFSKDISLDQMAEIAGFSPYYFARRFKKETGVSPHQFLISTRILAAKYNLLNTSMTISEIAYACGFEDESAFCYCFRQREGITPNQFRKGSGYQKTSES</sequence>
<keyword evidence="3" id="KW-0804">Transcription</keyword>
<dbReference type="PROSITE" id="PS01124">
    <property type="entry name" value="HTH_ARAC_FAMILY_2"/>
    <property type="match status" value="1"/>
</dbReference>
<evidence type="ECO:0000313" key="6">
    <source>
        <dbReference type="Proteomes" id="UP000182584"/>
    </source>
</evidence>
<proteinExistence type="predicted"/>
<keyword evidence="1" id="KW-0805">Transcription regulation</keyword>
<evidence type="ECO:0000256" key="2">
    <source>
        <dbReference type="ARBA" id="ARBA00023125"/>
    </source>
</evidence>
<dbReference type="PANTHER" id="PTHR43280:SF28">
    <property type="entry name" value="HTH-TYPE TRANSCRIPTIONAL ACTIVATOR RHAS"/>
    <property type="match status" value="1"/>
</dbReference>
<evidence type="ECO:0000256" key="1">
    <source>
        <dbReference type="ARBA" id="ARBA00023015"/>
    </source>
</evidence>
<accession>A0A1H9UYM2</accession>
<dbReference type="PANTHER" id="PTHR43280">
    <property type="entry name" value="ARAC-FAMILY TRANSCRIPTIONAL REGULATOR"/>
    <property type="match status" value="1"/>
</dbReference>
<dbReference type="GO" id="GO:0003700">
    <property type="term" value="F:DNA-binding transcription factor activity"/>
    <property type="evidence" value="ECO:0007669"/>
    <property type="project" value="InterPro"/>
</dbReference>
<dbReference type="PROSITE" id="PS00041">
    <property type="entry name" value="HTH_ARAC_FAMILY_1"/>
    <property type="match status" value="1"/>
</dbReference>
<dbReference type="Proteomes" id="UP000182584">
    <property type="component" value="Unassembled WGS sequence"/>
</dbReference>
<dbReference type="eggNOG" id="COG2207">
    <property type="taxonomic scope" value="Bacteria"/>
</dbReference>
<dbReference type="PRINTS" id="PR00032">
    <property type="entry name" value="HTHARAC"/>
</dbReference>
<keyword evidence="2" id="KW-0238">DNA-binding</keyword>
<reference evidence="5 6" key="1">
    <citation type="submission" date="2016-10" db="EMBL/GenBank/DDBJ databases">
        <authorList>
            <person name="de Groot N.N."/>
        </authorList>
    </citation>
    <scope>NUCLEOTIDE SEQUENCE [LARGE SCALE GENOMIC DNA]</scope>
    <source>
        <strain evidence="5 6">AR40</strain>
    </source>
</reference>
<dbReference type="Gene3D" id="1.10.10.60">
    <property type="entry name" value="Homeodomain-like"/>
    <property type="match status" value="2"/>
</dbReference>
<protein>
    <submittedName>
        <fullName evidence="5">Transcriptional regulator, AraC family</fullName>
    </submittedName>
</protein>